<feature type="region of interest" description="Disordered" evidence="5">
    <location>
        <begin position="235"/>
        <end position="420"/>
    </location>
</feature>
<evidence type="ECO:0000256" key="2">
    <source>
        <dbReference type="ARBA" id="ARBA00022763"/>
    </source>
</evidence>
<dbReference type="PANTHER" id="PTHR15272">
    <property type="entry name" value="CHROMATIN ASSEMBLY FACTOR 1 SUBUNIT A CAF-1 SUBUNIT A"/>
    <property type="match status" value="1"/>
</dbReference>
<dbReference type="GO" id="GO:0006281">
    <property type="term" value="P:DNA repair"/>
    <property type="evidence" value="ECO:0007669"/>
    <property type="project" value="UniProtKB-KW"/>
</dbReference>
<gene>
    <name evidence="7" type="ORF">R1sor_015807</name>
</gene>
<reference evidence="7 8" key="1">
    <citation type="submission" date="2024-09" db="EMBL/GenBank/DDBJ databases">
        <title>Chromosome-scale assembly of Riccia sorocarpa.</title>
        <authorList>
            <person name="Paukszto L."/>
        </authorList>
    </citation>
    <scope>NUCLEOTIDE SEQUENCE [LARGE SCALE GENOMIC DNA]</scope>
    <source>
        <strain evidence="7">LP-2024</strain>
        <tissue evidence="7">Aerial parts of the thallus</tissue>
    </source>
</reference>
<accession>A0ABD3HDM5</accession>
<evidence type="ECO:0000256" key="5">
    <source>
        <dbReference type="SAM" id="MobiDB-lite"/>
    </source>
</evidence>
<name>A0ABD3HDM5_9MARC</name>
<sequence length="744" mass="85331">MCLSPVLSCRSNNTFVASLLLRLGCLRVLVLLLMGTLYLPQREGFSDFTADCYEAEMRRLVELFNEDQALQIVPKYGKDCERSLVLRKKAAAHMEDSKSTFSTLVNEIVEKLSREGEQINVASAKALVLEIGLRVPFGVSNTDADPLEDNTPLSLWRWEVRELKFLPPAIREEISERRRIRKKISDRLKSLSSALEVIRAAEPNAFEVAVSKTDEILRSTEEEFSIRAAKSEWLSKKSSGGPPTQQQQPDVNPNAVVTSLTPNTTQENKRRRRSDPEEREKLKQEKLLKRQRVEEEREQRRKEKEEAEKEKEAERELKRKEREEAEKRREAEREQRRKEKEEAERKKEAERELKRKEKEEAVKKKQMALQKQASFMGRFLQASKKEPKPQPDGTPENQESVRNDVEGKAQSSAPGDSDSLDIVSTLDEIFQKNEDFDLEFLKHEHLRNWTEIRHHSSCKRPIGWGIRRKPKTLVFRKLRLQGANSSLDEGAKRVSGTDSSPKRLRPEADADGLEDVDWKGTNSQDSCPGTPETKKLNSDKYLQLRSKRKKLLQFDKSHRPPYYGTYSKRSHVIKPRAPFKQDPKLEYEVDSDAEWEEEEPGESLSDFENEKDEEEERVDNEDDEDSSDEFMVPDGYLSEDEGVHMEDGTSADAAGRCPTSEPSPSGQCVNDTNGANGVSSEQLRRMLDKVTEHALRTNRPLIINNLRSESQEEIAAHHQLSKTESLVLEALRMRILTPTTIGVP</sequence>
<comment type="caution">
    <text evidence="7">The sequence shown here is derived from an EMBL/GenBank/DDBJ whole genome shotgun (WGS) entry which is preliminary data.</text>
</comment>
<keyword evidence="8" id="KW-1185">Reference proteome</keyword>
<comment type="subcellular location">
    <subcellularLocation>
        <location evidence="1">Nucleus</location>
    </subcellularLocation>
</comment>
<evidence type="ECO:0000313" key="7">
    <source>
        <dbReference type="EMBL" id="KAL3689498.1"/>
    </source>
</evidence>
<proteinExistence type="predicted"/>
<organism evidence="7 8">
    <name type="scientific">Riccia sorocarpa</name>
    <dbReference type="NCBI Taxonomy" id="122646"/>
    <lineage>
        <taxon>Eukaryota</taxon>
        <taxon>Viridiplantae</taxon>
        <taxon>Streptophyta</taxon>
        <taxon>Embryophyta</taxon>
        <taxon>Marchantiophyta</taxon>
        <taxon>Marchantiopsida</taxon>
        <taxon>Marchantiidae</taxon>
        <taxon>Marchantiales</taxon>
        <taxon>Ricciaceae</taxon>
        <taxon>Riccia</taxon>
    </lineage>
</organism>
<evidence type="ECO:0000256" key="4">
    <source>
        <dbReference type="ARBA" id="ARBA00023242"/>
    </source>
</evidence>
<feature type="domain" description="Chromatin assembly factor 1 subunit A dimerization" evidence="6">
    <location>
        <begin position="550"/>
        <end position="620"/>
    </location>
</feature>
<keyword evidence="3" id="KW-0234">DNA repair</keyword>
<feature type="region of interest" description="Disordered" evidence="5">
    <location>
        <begin position="485"/>
        <end position="679"/>
    </location>
</feature>
<dbReference type="PANTHER" id="PTHR15272:SF0">
    <property type="entry name" value="CHROMATIN ASSEMBLY FACTOR 1 SUBUNIT A"/>
    <property type="match status" value="1"/>
</dbReference>
<dbReference type="AlphaFoldDB" id="A0ABD3HDM5"/>
<protein>
    <recommendedName>
        <fullName evidence="6">Chromatin assembly factor 1 subunit A dimerization domain-containing protein</fullName>
    </recommendedName>
</protein>
<evidence type="ECO:0000259" key="6">
    <source>
        <dbReference type="Pfam" id="PF12253"/>
    </source>
</evidence>
<feature type="compositionally biased region" description="Polar residues" evidence="5">
    <location>
        <begin position="255"/>
        <end position="266"/>
    </location>
</feature>
<keyword evidence="4" id="KW-0539">Nucleus</keyword>
<dbReference type="InterPro" id="IPR022043">
    <property type="entry name" value="CAF1A_DD"/>
</dbReference>
<feature type="compositionally biased region" description="Basic and acidic residues" evidence="5">
    <location>
        <begin position="274"/>
        <end position="363"/>
    </location>
</feature>
<keyword evidence="2" id="KW-0227">DNA damage</keyword>
<dbReference type="Proteomes" id="UP001633002">
    <property type="component" value="Unassembled WGS sequence"/>
</dbReference>
<dbReference type="Pfam" id="PF12253">
    <property type="entry name" value="CAF1A_dimeriz"/>
    <property type="match status" value="1"/>
</dbReference>
<evidence type="ECO:0000313" key="8">
    <source>
        <dbReference type="Proteomes" id="UP001633002"/>
    </source>
</evidence>
<feature type="compositionally biased region" description="Polar residues" evidence="5">
    <location>
        <begin position="660"/>
        <end position="679"/>
    </location>
</feature>
<evidence type="ECO:0000256" key="1">
    <source>
        <dbReference type="ARBA" id="ARBA00004123"/>
    </source>
</evidence>
<dbReference type="EMBL" id="JBJQOH010000004">
    <property type="protein sequence ID" value="KAL3689498.1"/>
    <property type="molecule type" value="Genomic_DNA"/>
</dbReference>
<dbReference type="GO" id="GO:0005634">
    <property type="term" value="C:nucleus"/>
    <property type="evidence" value="ECO:0007669"/>
    <property type="project" value="UniProtKB-SubCell"/>
</dbReference>
<evidence type="ECO:0000256" key="3">
    <source>
        <dbReference type="ARBA" id="ARBA00023204"/>
    </source>
</evidence>
<feature type="compositionally biased region" description="Acidic residues" evidence="5">
    <location>
        <begin position="588"/>
        <end position="628"/>
    </location>
</feature>